<name>C9QDF4_VIBOR</name>
<dbReference type="OrthoDB" id="9794407at2"/>
<evidence type="ECO:0000313" key="5">
    <source>
        <dbReference type="EMBL" id="EEX95056.1"/>
    </source>
</evidence>
<evidence type="ECO:0000313" key="6">
    <source>
        <dbReference type="EMBL" id="EGU52117.1"/>
    </source>
</evidence>
<evidence type="ECO:0000259" key="4">
    <source>
        <dbReference type="Pfam" id="PF17836"/>
    </source>
</evidence>
<dbReference type="Pfam" id="PF00132">
    <property type="entry name" value="Hexapep"/>
    <property type="match status" value="1"/>
</dbReference>
<accession>C9QDF4</accession>
<gene>
    <name evidence="5" type="ORF">VIA_000519</name>
    <name evidence="6" type="ORF">VIOR3934_06429</name>
</gene>
<reference evidence="6 7" key="3">
    <citation type="journal article" date="2012" name="Int. J. Syst. Evol. Microbiol.">
        <title>Vibrio caribbeanicus sp. nov., isolated from the marine sponge Scleritoderma cyanea.</title>
        <authorList>
            <person name="Hoffmann M."/>
            <person name="Monday S.R."/>
            <person name="Allard M.W."/>
            <person name="Strain E.A."/>
            <person name="Whittaker P."/>
            <person name="Naum M."/>
            <person name="McCarthy P.J."/>
            <person name="Lopez J.V."/>
            <person name="Fischer M."/>
            <person name="Brown E.W."/>
        </authorList>
    </citation>
    <scope>NUCLEOTIDE SEQUENCE [LARGE SCALE GENOMIC DNA]</scope>
    <source>
        <strain evidence="6">CIP 102891</strain>
        <strain evidence="7">CIP 102891 / ATCC 33934</strain>
    </source>
</reference>
<dbReference type="NCBIfam" id="TIGR03570">
    <property type="entry name" value="NeuD_NnaD"/>
    <property type="match status" value="1"/>
</dbReference>
<feature type="binding site" evidence="3">
    <location>
        <position position="142"/>
    </location>
    <ligand>
        <name>acetyl-CoA</name>
        <dbReference type="ChEBI" id="CHEBI:57288"/>
    </ligand>
</feature>
<feature type="active site" description="Proton acceptor" evidence="2">
    <location>
        <position position="133"/>
    </location>
</feature>
<dbReference type="PANTHER" id="PTHR43300:SF7">
    <property type="entry name" value="UDP-N-ACETYLBACILLOSAMINE N-ACETYLTRANSFERASE"/>
    <property type="match status" value="1"/>
</dbReference>
<dbReference type="PANTHER" id="PTHR43300">
    <property type="entry name" value="ACETYLTRANSFERASE"/>
    <property type="match status" value="1"/>
</dbReference>
<protein>
    <submittedName>
        <fullName evidence="5">Pilin glycosylation protein</fullName>
    </submittedName>
    <submittedName>
        <fullName evidence="6">Trimeric LpxA-like family protein</fullName>
    </submittedName>
</protein>
<dbReference type="Pfam" id="PF17836">
    <property type="entry name" value="PglD_N"/>
    <property type="match status" value="1"/>
</dbReference>
<dbReference type="InterPro" id="IPR001451">
    <property type="entry name" value="Hexapep"/>
</dbReference>
<dbReference type="InterPro" id="IPR011004">
    <property type="entry name" value="Trimer_LpxA-like_sf"/>
</dbReference>
<dbReference type="EMBL" id="ACZV01000003">
    <property type="protein sequence ID" value="EEX95056.1"/>
    <property type="molecule type" value="Genomic_DNA"/>
</dbReference>
<feature type="domain" description="PglD N-terminal" evidence="4">
    <location>
        <begin position="4"/>
        <end position="79"/>
    </location>
</feature>
<evidence type="ECO:0000313" key="8">
    <source>
        <dbReference type="Proteomes" id="UP000003515"/>
    </source>
</evidence>
<evidence type="ECO:0000256" key="2">
    <source>
        <dbReference type="PIRSR" id="PIRSR620019-1"/>
    </source>
</evidence>
<dbReference type="EMBL" id="AFWH01000014">
    <property type="protein sequence ID" value="EGU52117.1"/>
    <property type="molecule type" value="Genomic_DNA"/>
</dbReference>
<comment type="caution">
    <text evidence="6">The sequence shown here is derived from an EMBL/GenBank/DDBJ whole genome shotgun (WGS) entry which is preliminary data.</text>
</comment>
<reference evidence="6" key="2">
    <citation type="submission" date="2011-08" db="EMBL/GenBank/DDBJ databases">
        <authorList>
            <person name="Hoffman M."/>
            <person name="Strain E.A."/>
            <person name="Brown E."/>
            <person name="Allard M.W."/>
        </authorList>
    </citation>
    <scope>NUCLEOTIDE SEQUENCE</scope>
    <source>
        <strain evidence="6">CIP 102891</strain>
    </source>
</reference>
<dbReference type="PATRIC" id="fig|675816.5.peg.1082"/>
<evidence type="ECO:0000256" key="3">
    <source>
        <dbReference type="PIRSR" id="PIRSR620019-2"/>
    </source>
</evidence>
<dbReference type="eggNOG" id="COG0110">
    <property type="taxonomic scope" value="Bacteria"/>
</dbReference>
<dbReference type="InterPro" id="IPR050179">
    <property type="entry name" value="Trans_hexapeptide_repeat"/>
</dbReference>
<proteinExistence type="inferred from homology"/>
<dbReference type="Gene3D" id="3.40.50.20">
    <property type="match status" value="1"/>
</dbReference>
<sequence>MKSLAIVGAGGHGGVVADIASQSGFKLIDFYDDSKSIGTMVGTWIVKGCVKDLLQQQDNYAGIFVAIGHNEMRSILNEKIDPEKQITLIHPQAVVSTFANIGSGTVVMPGAIINAFAKIENGVIINSAAVIEHDCQVGNYAHVSPGAILAGNVTVGEYSWLGANCSIRQEISVGANAVVGMGAVVVENVKQATTVVGIPAKELSE</sequence>
<dbReference type="AlphaFoldDB" id="C9QDF4"/>
<dbReference type="Proteomes" id="UP000003515">
    <property type="component" value="Unassembled WGS sequence"/>
</dbReference>
<dbReference type="Gene3D" id="2.160.10.10">
    <property type="entry name" value="Hexapeptide repeat proteins"/>
    <property type="match status" value="1"/>
</dbReference>
<keyword evidence="8" id="KW-1185">Reference proteome</keyword>
<dbReference type="RefSeq" id="WP_004410774.1">
    <property type="nucleotide sequence ID" value="NZ_ACZV01000003.1"/>
</dbReference>
<evidence type="ECO:0000313" key="7">
    <source>
        <dbReference type="Proteomes" id="UP000002817"/>
    </source>
</evidence>
<evidence type="ECO:0000256" key="1">
    <source>
        <dbReference type="ARBA" id="ARBA00007274"/>
    </source>
</evidence>
<dbReference type="SUPFAM" id="SSF51161">
    <property type="entry name" value="Trimeric LpxA-like enzymes"/>
    <property type="match status" value="1"/>
</dbReference>
<dbReference type="CDD" id="cd03360">
    <property type="entry name" value="LbH_AT_putative"/>
    <property type="match status" value="1"/>
</dbReference>
<comment type="similarity">
    <text evidence="1">Belongs to the transferase hexapeptide repeat family.</text>
</comment>
<feature type="binding site" evidence="3">
    <location>
        <position position="68"/>
    </location>
    <ligand>
        <name>substrate</name>
    </ligand>
</feature>
<reference evidence="5 8" key="1">
    <citation type="submission" date="2009-10" db="EMBL/GenBank/DDBJ databases">
        <authorList>
            <consortium name="Los Alamos National Laboratory (LANL)"/>
            <consortium name="National Microbial Pathogen Data Resource (NMPDR)"/>
            <person name="Munk A.C."/>
            <person name="Chertkov O."/>
            <person name="Tapia R."/>
            <person name="Green L."/>
            <person name="Rogers Y."/>
            <person name="Detter J.C."/>
            <person name="Bruce D."/>
            <person name="Brettin T.S."/>
            <person name="Colwell R.R."/>
            <person name="Huq A."/>
            <person name="Grim C.J."/>
            <person name="Hasan N.A."/>
            <person name="Bartels D."/>
            <person name="Vonstein V."/>
        </authorList>
    </citation>
    <scope>NUCLEOTIDE SEQUENCE [LARGE SCALE GENOMIC DNA]</scope>
    <source>
        <strain evidence="5 8">CIP 102891</strain>
    </source>
</reference>
<dbReference type="Proteomes" id="UP000002817">
    <property type="component" value="Unassembled WGS sequence"/>
</dbReference>
<dbReference type="STRING" id="675816.VIA_000519"/>
<organism evidence="6 7">
    <name type="scientific">Vibrio orientalis CIP 102891 = ATCC 33934</name>
    <dbReference type="NCBI Taxonomy" id="675816"/>
    <lineage>
        <taxon>Bacteria</taxon>
        <taxon>Pseudomonadati</taxon>
        <taxon>Pseudomonadota</taxon>
        <taxon>Gammaproteobacteria</taxon>
        <taxon>Vibrionales</taxon>
        <taxon>Vibrionaceae</taxon>
        <taxon>Vibrio</taxon>
        <taxon>Vibrio oreintalis group</taxon>
    </lineage>
</organism>
<dbReference type="InterPro" id="IPR041561">
    <property type="entry name" value="PglD_N"/>
</dbReference>
<feature type="site" description="Increases basicity of active site His" evidence="2">
    <location>
        <position position="134"/>
    </location>
</feature>
<dbReference type="InterPro" id="IPR020019">
    <property type="entry name" value="AcTrfase_PglD-like"/>
</dbReference>